<keyword evidence="2" id="KW-0695">RNA-directed DNA polymerase</keyword>
<comment type="caution">
    <text evidence="2">The sequence shown here is derived from an EMBL/GenBank/DDBJ whole genome shotgun (WGS) entry which is preliminary data.</text>
</comment>
<dbReference type="PROSITE" id="PS50878">
    <property type="entry name" value="RT_POL"/>
    <property type="match status" value="1"/>
</dbReference>
<reference evidence="2 3" key="1">
    <citation type="journal article" date="2021" name="Elife">
        <title>Chloroplast acquisition without the gene transfer in kleptoplastic sea slugs, Plakobranchus ocellatus.</title>
        <authorList>
            <person name="Maeda T."/>
            <person name="Takahashi S."/>
            <person name="Yoshida T."/>
            <person name="Shimamura S."/>
            <person name="Takaki Y."/>
            <person name="Nagai Y."/>
            <person name="Toyoda A."/>
            <person name="Suzuki Y."/>
            <person name="Arimoto A."/>
            <person name="Ishii H."/>
            <person name="Satoh N."/>
            <person name="Nishiyama T."/>
            <person name="Hasebe M."/>
            <person name="Maruyama T."/>
            <person name="Minagawa J."/>
            <person name="Obokata J."/>
            <person name="Shigenobu S."/>
        </authorList>
    </citation>
    <scope>NUCLEOTIDE SEQUENCE [LARGE SCALE GENOMIC DNA]</scope>
</reference>
<evidence type="ECO:0000259" key="1">
    <source>
        <dbReference type="PROSITE" id="PS50878"/>
    </source>
</evidence>
<dbReference type="Pfam" id="PF00078">
    <property type="entry name" value="RVT_1"/>
    <property type="match status" value="1"/>
</dbReference>
<dbReference type="Proteomes" id="UP000735302">
    <property type="component" value="Unassembled WGS sequence"/>
</dbReference>
<dbReference type="EMBL" id="BLXT01000154">
    <property type="protein sequence ID" value="GFN74722.1"/>
    <property type="molecule type" value="Genomic_DNA"/>
</dbReference>
<evidence type="ECO:0000313" key="3">
    <source>
        <dbReference type="Proteomes" id="UP000735302"/>
    </source>
</evidence>
<organism evidence="2 3">
    <name type="scientific">Plakobranchus ocellatus</name>
    <dbReference type="NCBI Taxonomy" id="259542"/>
    <lineage>
        <taxon>Eukaryota</taxon>
        <taxon>Metazoa</taxon>
        <taxon>Spiralia</taxon>
        <taxon>Lophotrochozoa</taxon>
        <taxon>Mollusca</taxon>
        <taxon>Gastropoda</taxon>
        <taxon>Heterobranchia</taxon>
        <taxon>Euthyneura</taxon>
        <taxon>Panpulmonata</taxon>
        <taxon>Sacoglossa</taxon>
        <taxon>Placobranchoidea</taxon>
        <taxon>Plakobranchidae</taxon>
        <taxon>Plakobranchus</taxon>
    </lineage>
</organism>
<dbReference type="Gene3D" id="3.30.70.270">
    <property type="match status" value="1"/>
</dbReference>
<keyword evidence="2" id="KW-0548">Nucleotidyltransferase</keyword>
<evidence type="ECO:0000313" key="2">
    <source>
        <dbReference type="EMBL" id="GFN74722.1"/>
    </source>
</evidence>
<dbReference type="InterPro" id="IPR043502">
    <property type="entry name" value="DNA/RNA_pol_sf"/>
</dbReference>
<dbReference type="InterPro" id="IPR000477">
    <property type="entry name" value="RT_dom"/>
</dbReference>
<dbReference type="PANTHER" id="PTHR19446">
    <property type="entry name" value="REVERSE TRANSCRIPTASES"/>
    <property type="match status" value="1"/>
</dbReference>
<gene>
    <name evidence="2" type="ORF">PoB_000122800</name>
</gene>
<protein>
    <submittedName>
        <fullName evidence="2">RNA-directed DNA polymerase from mobile element jockey</fullName>
    </submittedName>
</protein>
<dbReference type="InterPro" id="IPR043128">
    <property type="entry name" value="Rev_trsase/Diguanyl_cyclase"/>
</dbReference>
<dbReference type="Gene3D" id="3.10.10.10">
    <property type="entry name" value="HIV Type 1 Reverse Transcriptase, subunit A, domain 1"/>
    <property type="match status" value="1"/>
</dbReference>
<dbReference type="GO" id="GO:0003964">
    <property type="term" value="F:RNA-directed DNA polymerase activity"/>
    <property type="evidence" value="ECO:0007669"/>
    <property type="project" value="UniProtKB-KW"/>
</dbReference>
<proteinExistence type="predicted"/>
<feature type="domain" description="Reverse transcriptase" evidence="1">
    <location>
        <begin position="1"/>
        <end position="180"/>
    </location>
</feature>
<accession>A0AAV3XXJ7</accession>
<dbReference type="AlphaFoldDB" id="A0AAV3XXJ7"/>
<dbReference type="SUPFAM" id="SSF56672">
    <property type="entry name" value="DNA/RNA polymerases"/>
    <property type="match status" value="1"/>
</dbReference>
<sequence length="180" mass="20551">MVDQLVRFIQSVINAWQAKSHTVAVFVALKKAYNHVWRTGLQVRLQEHGITGRMYGWSKAFFSESFICTRIKGTLSRTQPQVDGLPQGSALSCTLFLIFMNNIGNAVRTPTRLSYTEDIVLWQQDTEVEKATEAINQDLASLKHFCKRWKMQINTGKTAHTIFFTQQPGAEEGSRHPYQE</sequence>
<name>A0AAV3XXJ7_9GAST</name>
<keyword evidence="3" id="KW-1185">Reference proteome</keyword>
<keyword evidence="2" id="KW-0808">Transferase</keyword>